<reference evidence="3 4" key="1">
    <citation type="submission" date="2018-09" db="EMBL/GenBank/DDBJ databases">
        <authorList>
            <person name="Zhu H."/>
        </authorList>
    </citation>
    <scope>NUCLEOTIDE SEQUENCE [LARGE SCALE GENOMIC DNA]</scope>
    <source>
        <strain evidence="3 4">K2R01-6</strain>
    </source>
</reference>
<dbReference type="SFLD" id="SFLDS00019">
    <property type="entry name" value="Glutathione_Transferase_(cytos"/>
    <property type="match status" value="1"/>
</dbReference>
<keyword evidence="3" id="KW-0808">Transferase</keyword>
<protein>
    <submittedName>
        <fullName evidence="3">Glutathione S-transferase</fullName>
    </submittedName>
</protein>
<dbReference type="EMBL" id="QYUM01000003">
    <property type="protein sequence ID" value="RJF91606.1"/>
    <property type="molecule type" value="Genomic_DNA"/>
</dbReference>
<evidence type="ECO:0000259" key="1">
    <source>
        <dbReference type="PROSITE" id="PS50404"/>
    </source>
</evidence>
<dbReference type="InterPro" id="IPR004045">
    <property type="entry name" value="Glutathione_S-Trfase_N"/>
</dbReference>
<dbReference type="SUPFAM" id="SSF52833">
    <property type="entry name" value="Thioredoxin-like"/>
    <property type="match status" value="1"/>
</dbReference>
<dbReference type="InterPro" id="IPR036249">
    <property type="entry name" value="Thioredoxin-like_sf"/>
</dbReference>
<organism evidence="3 4">
    <name type="scientific">Sphingomonas cavernae</name>
    <dbReference type="NCBI Taxonomy" id="2320861"/>
    <lineage>
        <taxon>Bacteria</taxon>
        <taxon>Pseudomonadati</taxon>
        <taxon>Pseudomonadota</taxon>
        <taxon>Alphaproteobacteria</taxon>
        <taxon>Sphingomonadales</taxon>
        <taxon>Sphingomonadaceae</taxon>
        <taxon>Sphingomonas</taxon>
    </lineage>
</organism>
<dbReference type="CDD" id="cd03060">
    <property type="entry name" value="GST_N_Omega_like"/>
    <property type="match status" value="1"/>
</dbReference>
<dbReference type="Gene3D" id="3.40.30.10">
    <property type="entry name" value="Glutaredoxin"/>
    <property type="match status" value="1"/>
</dbReference>
<dbReference type="Pfam" id="PF13417">
    <property type="entry name" value="GST_N_3"/>
    <property type="match status" value="1"/>
</dbReference>
<proteinExistence type="predicted"/>
<accession>A0A418WNM5</accession>
<dbReference type="SUPFAM" id="SSF47616">
    <property type="entry name" value="GST C-terminal domain-like"/>
    <property type="match status" value="1"/>
</dbReference>
<evidence type="ECO:0000313" key="4">
    <source>
        <dbReference type="Proteomes" id="UP000286100"/>
    </source>
</evidence>
<dbReference type="Gene3D" id="1.20.1050.10">
    <property type="match status" value="1"/>
</dbReference>
<evidence type="ECO:0000313" key="3">
    <source>
        <dbReference type="EMBL" id="RJF91606.1"/>
    </source>
</evidence>
<dbReference type="Pfam" id="PF13410">
    <property type="entry name" value="GST_C_2"/>
    <property type="match status" value="1"/>
</dbReference>
<dbReference type="PANTHER" id="PTHR43968:SF6">
    <property type="entry name" value="GLUTATHIONE S-TRANSFERASE OMEGA"/>
    <property type="match status" value="1"/>
</dbReference>
<name>A0A418WNM5_9SPHN</name>
<dbReference type="InterPro" id="IPR050983">
    <property type="entry name" value="GST_Omega/HSP26"/>
</dbReference>
<dbReference type="OrthoDB" id="9813092at2"/>
<dbReference type="GO" id="GO:0016740">
    <property type="term" value="F:transferase activity"/>
    <property type="evidence" value="ECO:0007669"/>
    <property type="project" value="UniProtKB-KW"/>
</dbReference>
<dbReference type="GO" id="GO:0005737">
    <property type="term" value="C:cytoplasm"/>
    <property type="evidence" value="ECO:0007669"/>
    <property type="project" value="TreeGrafter"/>
</dbReference>
<dbReference type="PANTHER" id="PTHR43968">
    <property type="match status" value="1"/>
</dbReference>
<comment type="caution">
    <text evidence="3">The sequence shown here is derived from an EMBL/GenBank/DDBJ whole genome shotgun (WGS) entry which is preliminary data.</text>
</comment>
<evidence type="ECO:0000259" key="2">
    <source>
        <dbReference type="PROSITE" id="PS50405"/>
    </source>
</evidence>
<dbReference type="PROSITE" id="PS50405">
    <property type="entry name" value="GST_CTER"/>
    <property type="match status" value="1"/>
</dbReference>
<sequence>MTPPLPRLYSFRRCPYAMRARMALLVSGVSFSLTEVSLKAKPPAMLAASPKGTVPVLIFPGGQVLDESLDIMRWALGQNDPENWLVDDREGSETHALIARNDGPFKHHLDRYKYATRYSDDGDAMSAAAHRAAAMEILVDLDTRLAGRLNLVAERPTLADIALFPFVRQFARHDPDWWASQPFAHLQQWLERHLSSPLFQIAIRKDASVDAP</sequence>
<dbReference type="CDD" id="cd03196">
    <property type="entry name" value="GST_C_5"/>
    <property type="match status" value="1"/>
</dbReference>
<feature type="domain" description="GST N-terminal" evidence="1">
    <location>
        <begin position="4"/>
        <end position="83"/>
    </location>
</feature>
<keyword evidence="4" id="KW-1185">Reference proteome</keyword>
<dbReference type="InterPro" id="IPR036282">
    <property type="entry name" value="Glutathione-S-Trfase_C_sf"/>
</dbReference>
<dbReference type="Proteomes" id="UP000286100">
    <property type="component" value="Unassembled WGS sequence"/>
</dbReference>
<feature type="domain" description="GST C-terminal" evidence="2">
    <location>
        <begin position="87"/>
        <end position="212"/>
    </location>
</feature>
<dbReference type="PROSITE" id="PS50404">
    <property type="entry name" value="GST_NTER"/>
    <property type="match status" value="1"/>
</dbReference>
<dbReference type="InterPro" id="IPR040079">
    <property type="entry name" value="Glutathione_S-Trfase"/>
</dbReference>
<gene>
    <name evidence="3" type="ORF">D3876_14220</name>
</gene>
<dbReference type="InterPro" id="IPR010987">
    <property type="entry name" value="Glutathione-S-Trfase_C-like"/>
</dbReference>
<dbReference type="AlphaFoldDB" id="A0A418WNM5"/>